<evidence type="ECO:0000313" key="2">
    <source>
        <dbReference type="EMBL" id="ORD93583.1"/>
    </source>
</evidence>
<keyword evidence="1" id="KW-0812">Transmembrane</keyword>
<feature type="transmembrane region" description="Helical" evidence="1">
    <location>
        <begin position="95"/>
        <end position="114"/>
    </location>
</feature>
<sequence>MNMLFSWFLLLNKCDNEEFKTNSINTLEIYNHTIDLQETYNTNSIKMSFGPQHLFRFNLKNGILSVYDQANYYTKEITFTIRLDYEIKYGPIADYVYLFIAYTAVVIGLHTILYFMYLEKLLLNLFVYVIYAYTLLQKFVDSHKLLDILSFTALMLRDTLFTLLFAVSFYLNSNGLMVEQIGTNFQK</sequence>
<protein>
    <submittedName>
        <fullName evidence="2">Uncharacterized protein</fullName>
    </submittedName>
</protein>
<keyword evidence="1" id="KW-0472">Membrane</keyword>
<feature type="transmembrane region" description="Helical" evidence="1">
    <location>
        <begin position="148"/>
        <end position="171"/>
    </location>
</feature>
<organism evidence="2 3">
    <name type="scientific">Enterospora canceri</name>
    <dbReference type="NCBI Taxonomy" id="1081671"/>
    <lineage>
        <taxon>Eukaryota</taxon>
        <taxon>Fungi</taxon>
        <taxon>Fungi incertae sedis</taxon>
        <taxon>Microsporidia</taxon>
        <taxon>Enterocytozoonidae</taxon>
        <taxon>Enterospora</taxon>
    </lineage>
</organism>
<gene>
    <name evidence="2" type="ORF">ECANGB1_1967</name>
</gene>
<dbReference type="Proteomes" id="UP000192639">
    <property type="component" value="Unassembled WGS sequence"/>
</dbReference>
<accession>A0A1Y1S5B0</accession>
<dbReference type="EMBL" id="LWDP01000065">
    <property type="protein sequence ID" value="ORD93583.1"/>
    <property type="molecule type" value="Genomic_DNA"/>
</dbReference>
<name>A0A1Y1S5B0_9MICR</name>
<dbReference type="VEuPathDB" id="MicrosporidiaDB:ECANGB1_1967"/>
<dbReference type="AlphaFoldDB" id="A0A1Y1S5B0"/>
<evidence type="ECO:0000256" key="1">
    <source>
        <dbReference type="SAM" id="Phobius"/>
    </source>
</evidence>
<keyword evidence="1" id="KW-1133">Transmembrane helix</keyword>
<keyword evidence="3" id="KW-1185">Reference proteome</keyword>
<feature type="transmembrane region" description="Helical" evidence="1">
    <location>
        <begin position="121"/>
        <end position="136"/>
    </location>
</feature>
<comment type="caution">
    <text evidence="2">The sequence shown here is derived from an EMBL/GenBank/DDBJ whole genome shotgun (WGS) entry which is preliminary data.</text>
</comment>
<dbReference type="OrthoDB" id="10588440at2759"/>
<evidence type="ECO:0000313" key="3">
    <source>
        <dbReference type="Proteomes" id="UP000192639"/>
    </source>
</evidence>
<proteinExistence type="predicted"/>
<reference evidence="2 3" key="1">
    <citation type="journal article" date="2017" name="Environ. Microbiol.">
        <title>Decay of the glycolytic pathway and adaptation to intranuclear parasitism within Enterocytozoonidae microsporidia.</title>
        <authorList>
            <person name="Wiredu Boakye D."/>
            <person name="Jaroenlak P."/>
            <person name="Prachumwat A."/>
            <person name="Williams T.A."/>
            <person name="Bateman K.S."/>
            <person name="Itsathitphaisarn O."/>
            <person name="Sritunyalucksana K."/>
            <person name="Paszkiewicz K.H."/>
            <person name="Moore K.A."/>
            <person name="Stentiford G.D."/>
            <person name="Williams B.A."/>
        </authorList>
    </citation>
    <scope>NUCLEOTIDE SEQUENCE [LARGE SCALE GENOMIC DNA]</scope>
    <source>
        <strain evidence="2 3">GB1</strain>
    </source>
</reference>